<keyword evidence="3" id="KW-0809">Transit peptide</keyword>
<evidence type="ECO:0000256" key="2">
    <source>
        <dbReference type="ARBA" id="ARBA00005589"/>
    </source>
</evidence>
<dbReference type="GO" id="GO:0032543">
    <property type="term" value="P:mitochondrial translation"/>
    <property type="evidence" value="ECO:0007669"/>
    <property type="project" value="TreeGrafter"/>
</dbReference>
<evidence type="ECO:0000313" key="10">
    <source>
        <dbReference type="Proteomes" id="UP000808372"/>
    </source>
</evidence>
<evidence type="ECO:0000256" key="5">
    <source>
        <dbReference type="ARBA" id="ARBA00023128"/>
    </source>
</evidence>
<dbReference type="KEGG" id="snh:120025486"/>
<dbReference type="SUPFAM" id="SSF46911">
    <property type="entry name" value="Ribosomal protein S18"/>
    <property type="match status" value="1"/>
</dbReference>
<evidence type="ECO:0000313" key="11">
    <source>
        <dbReference type="RefSeq" id="XP_038825973.1"/>
    </source>
</evidence>
<sequence>MVGYLFSTLFFKKSIRELYSSLVDGGNATNWMSTAVKSHRRRLRQIASGSFLRRSKMFAVRSIRSLQFTFSQLGGTQQCLRSLSGSSNVVKKNDDMPLQMENPYKQPQKGCILCNITVDFKNVQLLSQFVSPHTGRVYGRHITGLCGKKQREIGKAIKKAHSMGFMSVTHKDPHFMKDPNICDIRHLE</sequence>
<evidence type="ECO:0000256" key="1">
    <source>
        <dbReference type="ARBA" id="ARBA00004173"/>
    </source>
</evidence>
<dbReference type="Gene3D" id="4.10.640.10">
    <property type="entry name" value="Ribosomal protein S18"/>
    <property type="match status" value="1"/>
</dbReference>
<accession>A0A8U0PIW4</accession>
<name>A0A8U0PIW4_SALNM</name>
<proteinExistence type="inferred from homology"/>
<evidence type="ECO:0000256" key="6">
    <source>
        <dbReference type="ARBA" id="ARBA00023274"/>
    </source>
</evidence>
<dbReference type="RefSeq" id="XP_038825973.1">
    <property type="nucleotide sequence ID" value="XM_038970045.1"/>
</dbReference>
<organism evidence="10 11">
    <name type="scientific">Salvelinus namaycush</name>
    <name type="common">Lake trout</name>
    <name type="synonym">Salmo namaycush</name>
    <dbReference type="NCBI Taxonomy" id="8040"/>
    <lineage>
        <taxon>Eukaryota</taxon>
        <taxon>Metazoa</taxon>
        <taxon>Chordata</taxon>
        <taxon>Craniata</taxon>
        <taxon>Vertebrata</taxon>
        <taxon>Euteleostomi</taxon>
        <taxon>Actinopterygii</taxon>
        <taxon>Neopterygii</taxon>
        <taxon>Teleostei</taxon>
        <taxon>Protacanthopterygii</taxon>
        <taxon>Salmoniformes</taxon>
        <taxon>Salmonidae</taxon>
        <taxon>Salmoninae</taxon>
        <taxon>Salvelinus</taxon>
    </lineage>
</organism>
<dbReference type="Proteomes" id="UP000808372">
    <property type="component" value="Chromosome 31"/>
</dbReference>
<keyword evidence="10" id="KW-1185">Reference proteome</keyword>
<dbReference type="PROSITE" id="PS00057">
    <property type="entry name" value="RIBOSOMAL_S18"/>
    <property type="match status" value="1"/>
</dbReference>
<dbReference type="PANTHER" id="PTHR13479">
    <property type="entry name" value="30S RIBOSOMAL PROTEIN S18"/>
    <property type="match status" value="1"/>
</dbReference>
<dbReference type="PANTHER" id="PTHR13479:SF40">
    <property type="entry name" value="SMALL RIBOSOMAL SUBUNIT PROTEIN BS18M"/>
    <property type="match status" value="1"/>
</dbReference>
<evidence type="ECO:0000256" key="8">
    <source>
        <dbReference type="ARBA" id="ARBA00076783"/>
    </source>
</evidence>
<dbReference type="Pfam" id="PF01084">
    <property type="entry name" value="Ribosomal_S18"/>
    <property type="match status" value="1"/>
</dbReference>
<dbReference type="InterPro" id="IPR001648">
    <property type="entry name" value="Ribosomal_bS18"/>
</dbReference>
<protein>
    <recommendedName>
        <fullName evidence="7">Small ribosomal subunit protein bS18m</fullName>
    </recommendedName>
    <alternativeName>
        <fullName evidence="9">28S ribosomal protein S18-1, mitochondrial</fullName>
    </alternativeName>
    <alternativeName>
        <fullName evidence="8">28S ribosomal protein S18c, mitochondrial</fullName>
    </alternativeName>
</protein>
<keyword evidence="4 11" id="KW-0689">Ribosomal protein</keyword>
<comment type="similarity">
    <text evidence="2">Belongs to the bacterial ribosomal protein bS18 family.</text>
</comment>
<dbReference type="GO" id="GO:0070181">
    <property type="term" value="F:small ribosomal subunit rRNA binding"/>
    <property type="evidence" value="ECO:0007669"/>
    <property type="project" value="TreeGrafter"/>
</dbReference>
<evidence type="ECO:0000256" key="7">
    <source>
        <dbReference type="ARBA" id="ARBA00035264"/>
    </source>
</evidence>
<evidence type="ECO:0000256" key="3">
    <source>
        <dbReference type="ARBA" id="ARBA00022946"/>
    </source>
</evidence>
<keyword evidence="6" id="KW-0687">Ribonucleoprotein</keyword>
<dbReference type="GeneID" id="120025486"/>
<comment type="subcellular location">
    <subcellularLocation>
        <location evidence="1">Mitochondrion</location>
    </subcellularLocation>
</comment>
<keyword evidence="5" id="KW-0496">Mitochondrion</keyword>
<evidence type="ECO:0000256" key="4">
    <source>
        <dbReference type="ARBA" id="ARBA00022980"/>
    </source>
</evidence>
<dbReference type="FunFam" id="4.10.640.10:FF:000007">
    <property type="entry name" value="28S ribosomal protein S18c, mitochondrial"/>
    <property type="match status" value="1"/>
</dbReference>
<dbReference type="AlphaFoldDB" id="A0A8U0PIW4"/>
<dbReference type="GO" id="GO:0005763">
    <property type="term" value="C:mitochondrial small ribosomal subunit"/>
    <property type="evidence" value="ECO:0007669"/>
    <property type="project" value="UniProtKB-ARBA"/>
</dbReference>
<dbReference type="InterPro" id="IPR036870">
    <property type="entry name" value="Ribosomal_bS18_sf"/>
</dbReference>
<dbReference type="GO" id="GO:0003735">
    <property type="term" value="F:structural constituent of ribosome"/>
    <property type="evidence" value="ECO:0007669"/>
    <property type="project" value="InterPro"/>
</dbReference>
<gene>
    <name evidence="11" type="primary">mrps18c</name>
</gene>
<reference evidence="11" key="1">
    <citation type="submission" date="2025-08" db="UniProtKB">
        <authorList>
            <consortium name="RefSeq"/>
        </authorList>
    </citation>
    <scope>IDENTIFICATION</scope>
    <source>
        <tissue evidence="11">White muscle</tissue>
    </source>
</reference>
<evidence type="ECO:0000256" key="9">
    <source>
        <dbReference type="ARBA" id="ARBA00080084"/>
    </source>
</evidence>
<dbReference type="GO" id="GO:0005743">
    <property type="term" value="C:mitochondrial inner membrane"/>
    <property type="evidence" value="ECO:0007669"/>
    <property type="project" value="UniProtKB-ARBA"/>
</dbReference>
<dbReference type="CTD" id="51023"/>
<dbReference type="InterPro" id="IPR018275">
    <property type="entry name" value="Ribosomal_bS18_CS"/>
</dbReference>